<sequence>MEEFLKDKKILKRVNYWVAIGIVLIICMGIFIWWNNSKKKTPHHKLKPQPALIDNTSTRPSSYTTKEFKNLLSQNYPDIYKNLNFKQKPTFYVIPGLIQSAAIKYTPPGQGQPGIAYDMDPQGLAIIDHKYLIISAYSKSKTFDSVLWVLDFKTGRFVKTVALNNIDHVGGITYDEDHKRLWVATINQEQRAQVQSVTLKEIEKYNFKKQKKPIKFEHGTNLSAPLRTSYMTYHKNKLYIGYFDKIQGGGQLFAYKLNKKGLFKKDKMQDGLAIPSENWSTYSQIQGISFDRNDILLSTSYGDLNSQLLIFKNKLNKPNYNLDLSEADKTIILPPYMEQIIGKDGEIYMLFESATALYRQNPNLLHMDRVIKLKVKFKDRENSKE</sequence>
<dbReference type="EMBL" id="CP047409">
    <property type="protein sequence ID" value="QLL67595.1"/>
    <property type="molecule type" value="Genomic_DNA"/>
</dbReference>
<gene>
    <name evidence="2" type="ORF">GTO82_01365</name>
</gene>
<evidence type="ECO:0000256" key="1">
    <source>
        <dbReference type="SAM" id="Phobius"/>
    </source>
</evidence>
<organism evidence="2 3">
    <name type="scientific">Lactobacillus johnsonii</name>
    <dbReference type="NCBI Taxonomy" id="33959"/>
    <lineage>
        <taxon>Bacteria</taxon>
        <taxon>Bacillati</taxon>
        <taxon>Bacillota</taxon>
        <taxon>Bacilli</taxon>
        <taxon>Lactobacillales</taxon>
        <taxon>Lactobacillaceae</taxon>
        <taxon>Lactobacillus</taxon>
    </lineage>
</organism>
<proteinExistence type="predicted"/>
<keyword evidence="1" id="KW-0812">Transmembrane</keyword>
<dbReference type="Proteomes" id="UP000510788">
    <property type="component" value="Chromosome"/>
</dbReference>
<name>A0A9X7U0X4_LACJH</name>
<accession>A0A9X7U0X4</accession>
<dbReference type="SUPFAM" id="SSF101898">
    <property type="entry name" value="NHL repeat"/>
    <property type="match status" value="1"/>
</dbReference>
<protein>
    <submittedName>
        <fullName evidence="2">Uncharacterized protein</fullName>
    </submittedName>
</protein>
<dbReference type="AlphaFoldDB" id="A0A9X7U0X4"/>
<evidence type="ECO:0000313" key="3">
    <source>
        <dbReference type="Proteomes" id="UP000510788"/>
    </source>
</evidence>
<feature type="transmembrane region" description="Helical" evidence="1">
    <location>
        <begin position="14"/>
        <end position="34"/>
    </location>
</feature>
<keyword evidence="1" id="KW-0472">Membrane</keyword>
<evidence type="ECO:0000313" key="2">
    <source>
        <dbReference type="EMBL" id="QLL67595.1"/>
    </source>
</evidence>
<reference evidence="2 3" key="1">
    <citation type="submission" date="2020-01" db="EMBL/GenBank/DDBJ databases">
        <title>Complete and circular genome sequences of six lactobacillus isolates from horses.</title>
        <authorList>
            <person name="Hassan H.M."/>
        </authorList>
    </citation>
    <scope>NUCLEOTIDE SEQUENCE [LARGE SCALE GENOMIC DNA]</scope>
    <source>
        <strain evidence="2 3">3DG</strain>
    </source>
</reference>
<keyword evidence="1" id="KW-1133">Transmembrane helix</keyword>